<keyword evidence="1" id="KW-1133">Transmembrane helix</keyword>
<accession>A0A8I0HQH6</accession>
<name>A0A8I0HQH6_9CORY</name>
<keyword evidence="1" id="KW-0472">Membrane</keyword>
<dbReference type="InterPro" id="IPR021354">
    <property type="entry name" value="DUF2975"/>
</dbReference>
<feature type="transmembrane region" description="Helical" evidence="1">
    <location>
        <begin position="45"/>
        <end position="71"/>
    </location>
</feature>
<comment type="caution">
    <text evidence="2">The sequence shown here is derived from an EMBL/GenBank/DDBJ whole genome shotgun (WGS) entry which is preliminary data.</text>
</comment>
<dbReference type="RefSeq" id="WP_191733731.1">
    <property type="nucleotide sequence ID" value="NZ_JACSPR010000006.1"/>
</dbReference>
<organism evidence="2 3">
    <name type="scientific">Corynebacterium gallinarum</name>
    <dbReference type="NCBI Taxonomy" id="2762214"/>
    <lineage>
        <taxon>Bacteria</taxon>
        <taxon>Bacillati</taxon>
        <taxon>Actinomycetota</taxon>
        <taxon>Actinomycetes</taxon>
        <taxon>Mycobacteriales</taxon>
        <taxon>Corynebacteriaceae</taxon>
        <taxon>Corynebacterium</taxon>
    </lineage>
</organism>
<gene>
    <name evidence="2" type="ORF">H9627_09105</name>
</gene>
<evidence type="ECO:0000256" key="1">
    <source>
        <dbReference type="SAM" id="Phobius"/>
    </source>
</evidence>
<dbReference type="Proteomes" id="UP000650224">
    <property type="component" value="Unassembled WGS sequence"/>
</dbReference>
<feature type="transmembrane region" description="Helical" evidence="1">
    <location>
        <begin position="7"/>
        <end position="33"/>
    </location>
</feature>
<dbReference type="EMBL" id="JACSPR010000006">
    <property type="protein sequence ID" value="MBD8030472.1"/>
    <property type="molecule type" value="Genomic_DNA"/>
</dbReference>
<sequence>MNPRILWALRIIFGIGFLGALAVQVLMITQLVIDTLEHGTLSRTPLVILVLLFVVGFGLVQFIIICLFRLLAMVERDEIFNRRAITWVDRITVAIALAAVLVLPFGYILAELDDAPGVVIVAMVVSLLVLGVALLVYVTRTLLARAIGFSTELEGVI</sequence>
<evidence type="ECO:0000313" key="2">
    <source>
        <dbReference type="EMBL" id="MBD8030472.1"/>
    </source>
</evidence>
<dbReference type="AlphaFoldDB" id="A0A8I0HQH6"/>
<feature type="transmembrane region" description="Helical" evidence="1">
    <location>
        <begin position="116"/>
        <end position="138"/>
    </location>
</feature>
<proteinExistence type="predicted"/>
<feature type="transmembrane region" description="Helical" evidence="1">
    <location>
        <begin position="91"/>
        <end position="110"/>
    </location>
</feature>
<dbReference type="Pfam" id="PF11188">
    <property type="entry name" value="DUF2975"/>
    <property type="match status" value="1"/>
</dbReference>
<protein>
    <submittedName>
        <fullName evidence="2">DUF2975 domain-containing protein</fullName>
    </submittedName>
</protein>
<reference evidence="2 3" key="1">
    <citation type="submission" date="2020-08" db="EMBL/GenBank/DDBJ databases">
        <title>A Genomic Blueprint of the Chicken Gut Microbiome.</title>
        <authorList>
            <person name="Gilroy R."/>
            <person name="Ravi A."/>
            <person name="Getino M."/>
            <person name="Pursley I."/>
            <person name="Horton D.L."/>
            <person name="Alikhan N.-F."/>
            <person name="Baker D."/>
            <person name="Gharbi K."/>
            <person name="Hall N."/>
            <person name="Watson M."/>
            <person name="Adriaenssens E.M."/>
            <person name="Foster-Nyarko E."/>
            <person name="Jarju S."/>
            <person name="Secka A."/>
            <person name="Antonio M."/>
            <person name="Oren A."/>
            <person name="Chaudhuri R."/>
            <person name="La Ragione R.M."/>
            <person name="Hildebrand F."/>
            <person name="Pallen M.J."/>
        </authorList>
    </citation>
    <scope>NUCLEOTIDE SEQUENCE [LARGE SCALE GENOMIC DNA]</scope>
    <source>
        <strain evidence="2 3">Sa1YVA5</strain>
    </source>
</reference>
<keyword evidence="1" id="KW-0812">Transmembrane</keyword>
<evidence type="ECO:0000313" key="3">
    <source>
        <dbReference type="Proteomes" id="UP000650224"/>
    </source>
</evidence>
<keyword evidence="3" id="KW-1185">Reference proteome</keyword>